<dbReference type="PANTHER" id="PTHR42899:SF1">
    <property type="entry name" value="SPERMATOGENESIS-ASSOCIATED PROTEIN 20"/>
    <property type="match status" value="1"/>
</dbReference>
<evidence type="ECO:0000313" key="3">
    <source>
        <dbReference type="Proteomes" id="UP000826195"/>
    </source>
</evidence>
<evidence type="ECO:0000313" key="2">
    <source>
        <dbReference type="EMBL" id="KAH0533718.1"/>
    </source>
</evidence>
<evidence type="ECO:0000256" key="1">
    <source>
        <dbReference type="SAM" id="MobiDB-lite"/>
    </source>
</evidence>
<name>A0AAV7HSU4_COTGL</name>
<accession>A0AAV7HSU4</accession>
<dbReference type="InterPro" id="IPR008928">
    <property type="entry name" value="6-hairpin_glycosidase_sf"/>
</dbReference>
<organism evidence="2 3">
    <name type="scientific">Cotesia glomerata</name>
    <name type="common">Lepidopteran parasitic wasp</name>
    <name type="synonym">Apanteles glomeratus</name>
    <dbReference type="NCBI Taxonomy" id="32391"/>
    <lineage>
        <taxon>Eukaryota</taxon>
        <taxon>Metazoa</taxon>
        <taxon>Ecdysozoa</taxon>
        <taxon>Arthropoda</taxon>
        <taxon>Hexapoda</taxon>
        <taxon>Insecta</taxon>
        <taxon>Pterygota</taxon>
        <taxon>Neoptera</taxon>
        <taxon>Endopterygota</taxon>
        <taxon>Hymenoptera</taxon>
        <taxon>Apocrita</taxon>
        <taxon>Ichneumonoidea</taxon>
        <taxon>Braconidae</taxon>
        <taxon>Microgastrinae</taxon>
        <taxon>Cotesia</taxon>
    </lineage>
</organism>
<proteinExistence type="predicted"/>
<dbReference type="AlphaFoldDB" id="A0AAV7HSU4"/>
<sequence length="230" mass="26445">MTIATRGQRVGIDPPESQQTTQLAQVTQIEEDDMLNRRIRSTETVLKDITRRFADEVTLFKSQQALENSNSEVHLTDFLFKDPQGELTNKNVLIVFGSIKDTNERFDFSVEDVEKYLAEAKQILFEARSQRPRPNLDDKIITTWNGLMISGLAYVGVAIKNKQYIQYAEDNANFIERYLYDKMNILLQSCYRADGDIIMQPLTPIHGFHADYAFVVQELLDLYGANLNTH</sequence>
<dbReference type="SUPFAM" id="SSF48208">
    <property type="entry name" value="Six-hairpin glycosidases"/>
    <property type="match status" value="1"/>
</dbReference>
<dbReference type="EMBL" id="JAHXZJ010002988">
    <property type="protein sequence ID" value="KAH0533718.1"/>
    <property type="molecule type" value="Genomic_DNA"/>
</dbReference>
<dbReference type="GO" id="GO:0005975">
    <property type="term" value="P:carbohydrate metabolic process"/>
    <property type="evidence" value="ECO:0007669"/>
    <property type="project" value="InterPro"/>
</dbReference>
<reference evidence="2 3" key="1">
    <citation type="journal article" date="2021" name="J. Hered.">
        <title>A chromosome-level genome assembly of the parasitoid wasp, Cotesia glomerata (Hymenoptera: Braconidae).</title>
        <authorList>
            <person name="Pinto B.J."/>
            <person name="Weis J.J."/>
            <person name="Gamble T."/>
            <person name="Ode P.J."/>
            <person name="Paul R."/>
            <person name="Zaspel J.M."/>
        </authorList>
    </citation>
    <scope>NUCLEOTIDE SEQUENCE [LARGE SCALE GENOMIC DNA]</scope>
    <source>
        <strain evidence="2">CgM1</strain>
    </source>
</reference>
<dbReference type="PANTHER" id="PTHR42899">
    <property type="entry name" value="SPERMATOGENESIS-ASSOCIATED PROTEIN 20"/>
    <property type="match status" value="1"/>
</dbReference>
<dbReference type="InterPro" id="IPR024705">
    <property type="entry name" value="Ssp411"/>
</dbReference>
<feature type="region of interest" description="Disordered" evidence="1">
    <location>
        <begin position="1"/>
        <end position="25"/>
    </location>
</feature>
<comment type="caution">
    <text evidence="2">The sequence shown here is derived from an EMBL/GenBank/DDBJ whole genome shotgun (WGS) entry which is preliminary data.</text>
</comment>
<keyword evidence="3" id="KW-1185">Reference proteome</keyword>
<protein>
    <submittedName>
        <fullName evidence="2">Uncharacterized protein</fullName>
    </submittedName>
</protein>
<feature type="compositionally biased region" description="Polar residues" evidence="1">
    <location>
        <begin position="16"/>
        <end position="25"/>
    </location>
</feature>
<gene>
    <name evidence="2" type="ORF">KQX54_000856</name>
</gene>
<dbReference type="Proteomes" id="UP000826195">
    <property type="component" value="Unassembled WGS sequence"/>
</dbReference>